<comment type="caution">
    <text evidence="1">The sequence shown here is derived from an EMBL/GenBank/DDBJ whole genome shotgun (WGS) entry which is preliminary data.</text>
</comment>
<dbReference type="Proteomes" id="UP000807769">
    <property type="component" value="Unassembled WGS sequence"/>
</dbReference>
<accession>A0A9P7E8Y4</accession>
<evidence type="ECO:0000313" key="2">
    <source>
        <dbReference type="Proteomes" id="UP000807769"/>
    </source>
</evidence>
<dbReference type="EMBL" id="JABBWG010000020">
    <property type="protein sequence ID" value="KAG1814743.1"/>
    <property type="molecule type" value="Genomic_DNA"/>
</dbReference>
<protein>
    <submittedName>
        <fullName evidence="1">Uncharacterized protein</fullName>
    </submittedName>
</protein>
<dbReference type="OrthoDB" id="10580494at2759"/>
<dbReference type="GeneID" id="64627017"/>
<dbReference type="AlphaFoldDB" id="A0A9P7E8Y4"/>
<organism evidence="1 2">
    <name type="scientific">Suillus subaureus</name>
    <dbReference type="NCBI Taxonomy" id="48587"/>
    <lineage>
        <taxon>Eukaryota</taxon>
        <taxon>Fungi</taxon>
        <taxon>Dikarya</taxon>
        <taxon>Basidiomycota</taxon>
        <taxon>Agaricomycotina</taxon>
        <taxon>Agaricomycetes</taxon>
        <taxon>Agaricomycetidae</taxon>
        <taxon>Boletales</taxon>
        <taxon>Suillineae</taxon>
        <taxon>Suillaceae</taxon>
        <taxon>Suillus</taxon>
    </lineage>
</organism>
<name>A0A9P7E8Y4_9AGAM</name>
<reference evidence="1" key="1">
    <citation type="journal article" date="2020" name="New Phytol.">
        <title>Comparative genomics reveals dynamic genome evolution in host specialist ectomycorrhizal fungi.</title>
        <authorList>
            <person name="Lofgren L.A."/>
            <person name="Nguyen N.H."/>
            <person name="Vilgalys R."/>
            <person name="Ruytinx J."/>
            <person name="Liao H.L."/>
            <person name="Branco S."/>
            <person name="Kuo A."/>
            <person name="LaButti K."/>
            <person name="Lipzen A."/>
            <person name="Andreopoulos W."/>
            <person name="Pangilinan J."/>
            <person name="Riley R."/>
            <person name="Hundley H."/>
            <person name="Na H."/>
            <person name="Barry K."/>
            <person name="Grigoriev I.V."/>
            <person name="Stajich J.E."/>
            <person name="Kennedy P.G."/>
        </authorList>
    </citation>
    <scope>NUCLEOTIDE SEQUENCE</scope>
    <source>
        <strain evidence="1">MN1</strain>
    </source>
</reference>
<keyword evidence="2" id="KW-1185">Reference proteome</keyword>
<gene>
    <name evidence="1" type="ORF">BJ212DRAFT_1300526</name>
</gene>
<dbReference type="RefSeq" id="XP_041192079.1">
    <property type="nucleotide sequence ID" value="XM_041333000.1"/>
</dbReference>
<proteinExistence type="predicted"/>
<sequence length="259" mass="28539">MNIVTSAGLRYSAPIEFKPMVFELAGTPTSAEAERSASYGPMTRTNPNNQIPVSLASVGVSHIVPAIAKRRKFSDLTLGDTAELLYKFEEFRSNLDEGDENLPAGLIDKPQELRDNLEDIKNFLSVEQSSTETLANEYPLGDPTTALTNPAYIEGPMTSNIFEAKLDNVRAALPQVVIAVASYCQLQGGVVTSGEQQPPPFRFTDDFPPCFADNLFRSVSQTTCTTFLGLFLLHFADYMHMESCISTIEEQFRAMVFSN</sequence>
<evidence type="ECO:0000313" key="1">
    <source>
        <dbReference type="EMBL" id="KAG1814743.1"/>
    </source>
</evidence>